<dbReference type="SUPFAM" id="SSF51306">
    <property type="entry name" value="LexA/Signal peptidase"/>
    <property type="match status" value="1"/>
</dbReference>
<evidence type="ECO:0000256" key="2">
    <source>
        <dbReference type="ARBA" id="ARBA00009370"/>
    </source>
</evidence>
<dbReference type="RefSeq" id="WP_065853500.1">
    <property type="nucleotide sequence ID" value="NZ_LYPC01000022.1"/>
</dbReference>
<evidence type="ECO:0000256" key="1">
    <source>
        <dbReference type="ARBA" id="ARBA00004401"/>
    </source>
</evidence>
<dbReference type="GO" id="GO:0004252">
    <property type="term" value="F:serine-type endopeptidase activity"/>
    <property type="evidence" value="ECO:0007669"/>
    <property type="project" value="InterPro"/>
</dbReference>
<dbReference type="Proteomes" id="UP000093309">
    <property type="component" value="Unassembled WGS sequence"/>
</dbReference>
<comment type="similarity">
    <text evidence="2 3">Belongs to the peptidase S26 family.</text>
</comment>
<dbReference type="Gene3D" id="2.10.109.10">
    <property type="entry name" value="Umud Fragment, subunit A"/>
    <property type="match status" value="1"/>
</dbReference>
<keyword evidence="3" id="KW-0378">Hydrolase</keyword>
<dbReference type="EMBL" id="LYPC01000022">
    <property type="protein sequence ID" value="OCT13438.1"/>
    <property type="molecule type" value="Genomic_DNA"/>
</dbReference>
<dbReference type="STRING" id="512399.A8709_17680"/>
<keyword evidence="3" id="KW-0645">Protease</keyword>
<reference evidence="6" key="1">
    <citation type="submission" date="2016-05" db="EMBL/GenBank/DDBJ databases">
        <title>Paenibacillus oryzae. sp. nov., isolated from the rice root.</title>
        <authorList>
            <person name="Zhang J."/>
            <person name="Zhang X."/>
        </authorList>
    </citation>
    <scope>NUCLEOTIDE SEQUENCE [LARGE SCALE GENOMIC DNA]</scope>
    <source>
        <strain evidence="6">KCTC13222</strain>
    </source>
</reference>
<dbReference type="EC" id="3.4.21.89" evidence="3"/>
<dbReference type="GO" id="GO:0005886">
    <property type="term" value="C:plasma membrane"/>
    <property type="evidence" value="ECO:0007669"/>
    <property type="project" value="UniProtKB-SubCell"/>
</dbReference>
<dbReference type="NCBIfam" id="TIGR02227">
    <property type="entry name" value="sigpep_I_bact"/>
    <property type="match status" value="1"/>
</dbReference>
<dbReference type="Pfam" id="PF10502">
    <property type="entry name" value="Peptidase_S26"/>
    <property type="match status" value="1"/>
</dbReference>
<comment type="catalytic activity">
    <reaction evidence="3">
        <text>Cleavage of hydrophobic, N-terminal signal or leader sequences from secreted and periplasmic proteins.</text>
        <dbReference type="EC" id="3.4.21.89"/>
    </reaction>
</comment>
<name>A0A1C0ZZ86_9BACL</name>
<evidence type="ECO:0000313" key="6">
    <source>
        <dbReference type="Proteomes" id="UP000093309"/>
    </source>
</evidence>
<dbReference type="OrthoDB" id="2427065at2"/>
<accession>A0A1C0ZZ86</accession>
<proteinExistence type="inferred from homology"/>
<dbReference type="GO" id="GO:0009003">
    <property type="term" value="F:signal peptidase activity"/>
    <property type="evidence" value="ECO:0007669"/>
    <property type="project" value="UniProtKB-EC"/>
</dbReference>
<keyword evidence="6" id="KW-1185">Reference proteome</keyword>
<organism evidence="5 6">
    <name type="scientific">Paenibacillus pectinilyticus</name>
    <dbReference type="NCBI Taxonomy" id="512399"/>
    <lineage>
        <taxon>Bacteria</taxon>
        <taxon>Bacillati</taxon>
        <taxon>Bacillota</taxon>
        <taxon>Bacilli</taxon>
        <taxon>Bacillales</taxon>
        <taxon>Paenibacillaceae</taxon>
        <taxon>Paenibacillus</taxon>
    </lineage>
</organism>
<comment type="caution">
    <text evidence="5">The sequence shown here is derived from an EMBL/GenBank/DDBJ whole genome shotgun (WGS) entry which is preliminary data.</text>
</comment>
<dbReference type="InterPro" id="IPR019533">
    <property type="entry name" value="Peptidase_S26"/>
</dbReference>
<evidence type="ECO:0000256" key="3">
    <source>
        <dbReference type="RuleBase" id="RU362042"/>
    </source>
</evidence>
<protein>
    <recommendedName>
        <fullName evidence="3">Signal peptidase I</fullName>
        <ecNumber evidence="3">3.4.21.89</ecNumber>
    </recommendedName>
</protein>
<evidence type="ECO:0000313" key="5">
    <source>
        <dbReference type="EMBL" id="OCT13438.1"/>
    </source>
</evidence>
<comment type="subcellular location">
    <subcellularLocation>
        <location evidence="1">Cell membrane</location>
        <topology evidence="1">Single-pass type II membrane protein</topology>
    </subcellularLocation>
    <subcellularLocation>
        <location evidence="3">Membrane</location>
        <topology evidence="3">Single-pass type II membrane protein</topology>
    </subcellularLocation>
</comment>
<gene>
    <name evidence="5" type="ORF">A8709_17680</name>
</gene>
<dbReference type="PROSITE" id="PS51257">
    <property type="entry name" value="PROKAR_LIPOPROTEIN"/>
    <property type="match status" value="1"/>
</dbReference>
<dbReference type="InterPro" id="IPR000223">
    <property type="entry name" value="Pept_S26A_signal_pept_1"/>
</dbReference>
<evidence type="ECO:0000259" key="4">
    <source>
        <dbReference type="Pfam" id="PF10502"/>
    </source>
</evidence>
<dbReference type="GO" id="GO:0006465">
    <property type="term" value="P:signal peptide processing"/>
    <property type="evidence" value="ECO:0007669"/>
    <property type="project" value="InterPro"/>
</dbReference>
<dbReference type="PANTHER" id="PTHR43390:SF1">
    <property type="entry name" value="CHLOROPLAST PROCESSING PEPTIDASE"/>
    <property type="match status" value="1"/>
</dbReference>
<feature type="domain" description="Peptidase S26" evidence="4">
    <location>
        <begin position="73"/>
        <end position="213"/>
    </location>
</feature>
<dbReference type="InterPro" id="IPR036286">
    <property type="entry name" value="LexA/Signal_pep-like_sf"/>
</dbReference>
<sequence length="220" mass="24867">MKKSLLVVGSLLFILGCEESRLTDFVTQETPMKVEMKPDFIAVENDNDGMARSNLEYISKDRGKIAVDPNFFKQNEMHRGDIIYYQTPEIDKGKYPNLNPPVYSISRIIALPGEELEIKKGQIYVNHKRLDTFYGKALSWGLGEKAYFKSLNSPGSEMCDDACKSTMKSYFNKDLASVKIPVDHLFVMGDTWARSIDSLVFGTLPTDRIKGKVLGYAKVE</sequence>
<dbReference type="PANTHER" id="PTHR43390">
    <property type="entry name" value="SIGNAL PEPTIDASE I"/>
    <property type="match status" value="1"/>
</dbReference>
<dbReference type="AlphaFoldDB" id="A0A1C0ZZ86"/>
<dbReference type="PRINTS" id="PR00727">
    <property type="entry name" value="LEADERPTASE"/>
</dbReference>